<evidence type="ECO:0000313" key="3">
    <source>
        <dbReference type="Proteomes" id="UP001500752"/>
    </source>
</evidence>
<keyword evidence="3" id="KW-1185">Reference proteome</keyword>
<comment type="caution">
    <text evidence="2">The sequence shown here is derived from an EMBL/GenBank/DDBJ whole genome shotgun (WGS) entry which is preliminary data.</text>
</comment>
<dbReference type="Gene3D" id="3.50.30.50">
    <property type="entry name" value="Putative cyclase"/>
    <property type="match status" value="1"/>
</dbReference>
<protein>
    <submittedName>
        <fullName evidence="2">Cyclase family protein</fullName>
    </submittedName>
</protein>
<organism evidence="2 3">
    <name type="scientific">Arthrobacter ginkgonis</name>
    <dbReference type="NCBI Taxonomy" id="1630594"/>
    <lineage>
        <taxon>Bacteria</taxon>
        <taxon>Bacillati</taxon>
        <taxon>Actinomycetota</taxon>
        <taxon>Actinomycetes</taxon>
        <taxon>Micrococcales</taxon>
        <taxon>Micrococcaceae</taxon>
        <taxon>Arthrobacter</taxon>
    </lineage>
</organism>
<evidence type="ECO:0000256" key="1">
    <source>
        <dbReference type="SAM" id="MobiDB-lite"/>
    </source>
</evidence>
<accession>A0ABP7BUR0</accession>
<gene>
    <name evidence="2" type="ORF">GCM10023081_04350</name>
</gene>
<dbReference type="SUPFAM" id="SSF102198">
    <property type="entry name" value="Putative cyclase"/>
    <property type="match status" value="1"/>
</dbReference>
<sequence length="279" mass="29007">MTFEAAAPATGSTATGQAGDPAAGPVAGFLAALAAGAVEIADLTNRLSADTPTLRLPEPFANLIDFSLETVSEYNEPGPYWKHANIHTGEHIGTHLDAPIHWITGRDGHDVASIPPERLVGPAVVLDFTAEAAANPDFLLDVHHLQAWEDEHGPLPEGGWVLYRTGWDAYAQDRARFLNTDENGSHTPGVTAEAAEWLAGTGIAGFGAETVGIDAGNAGALNPPFPMHHFLLGADKYGITSLQNLAKLPATGAMVVVAPLPIVGGTGSPARVLAFIPKA</sequence>
<proteinExistence type="predicted"/>
<evidence type="ECO:0000313" key="2">
    <source>
        <dbReference type="EMBL" id="GAA3669012.1"/>
    </source>
</evidence>
<dbReference type="PANTHER" id="PTHR31118">
    <property type="entry name" value="CYCLASE-LIKE PROTEIN 2"/>
    <property type="match status" value="1"/>
</dbReference>
<dbReference type="PANTHER" id="PTHR31118:SF12">
    <property type="entry name" value="CYCLASE-LIKE PROTEIN 2"/>
    <property type="match status" value="1"/>
</dbReference>
<dbReference type="InterPro" id="IPR037175">
    <property type="entry name" value="KFase_sf"/>
</dbReference>
<name>A0ABP7BUR0_9MICC</name>
<dbReference type="EMBL" id="BAABEO010000006">
    <property type="protein sequence ID" value="GAA3669012.1"/>
    <property type="molecule type" value="Genomic_DNA"/>
</dbReference>
<dbReference type="Proteomes" id="UP001500752">
    <property type="component" value="Unassembled WGS sequence"/>
</dbReference>
<dbReference type="InterPro" id="IPR007325">
    <property type="entry name" value="KFase/CYL"/>
</dbReference>
<dbReference type="RefSeq" id="WP_345148122.1">
    <property type="nucleotide sequence ID" value="NZ_BAABEO010000006.1"/>
</dbReference>
<reference evidence="3" key="1">
    <citation type="journal article" date="2019" name="Int. J. Syst. Evol. Microbiol.">
        <title>The Global Catalogue of Microorganisms (GCM) 10K type strain sequencing project: providing services to taxonomists for standard genome sequencing and annotation.</title>
        <authorList>
            <consortium name="The Broad Institute Genomics Platform"/>
            <consortium name="The Broad Institute Genome Sequencing Center for Infectious Disease"/>
            <person name="Wu L."/>
            <person name="Ma J."/>
        </authorList>
    </citation>
    <scope>NUCLEOTIDE SEQUENCE [LARGE SCALE GENOMIC DNA]</scope>
    <source>
        <strain evidence="3">JCM 30742</strain>
    </source>
</reference>
<dbReference type="Pfam" id="PF04199">
    <property type="entry name" value="Cyclase"/>
    <property type="match status" value="1"/>
</dbReference>
<feature type="region of interest" description="Disordered" evidence="1">
    <location>
        <begin position="1"/>
        <end position="20"/>
    </location>
</feature>